<dbReference type="InterPro" id="IPR009003">
    <property type="entry name" value="Peptidase_S1_PA"/>
</dbReference>
<gene>
    <name evidence="6" type="ordered locus">BT0104</name>
</gene>
<dbReference type="EMBL" id="CP000049">
    <property type="protein sequence ID" value="AAX17445.1"/>
    <property type="molecule type" value="Genomic_DNA"/>
</dbReference>
<evidence type="ECO:0000313" key="6">
    <source>
        <dbReference type="EMBL" id="AAX17445.1"/>
    </source>
</evidence>
<comment type="similarity">
    <text evidence="1">Belongs to the peptidase S1C family.</text>
</comment>
<dbReference type="EC" id="3.4.21.-" evidence="6"/>
<feature type="domain" description="PDZ" evidence="5">
    <location>
        <begin position="286"/>
        <end position="373"/>
    </location>
</feature>
<dbReference type="Gene3D" id="2.30.42.60">
    <property type="match status" value="1"/>
</dbReference>
<dbReference type="InterPro" id="IPR036034">
    <property type="entry name" value="PDZ_sf"/>
</dbReference>
<dbReference type="PANTHER" id="PTHR22939">
    <property type="entry name" value="SERINE PROTEASE FAMILY S1C HTRA-RELATED"/>
    <property type="match status" value="1"/>
</dbReference>
<dbReference type="Gene3D" id="2.30.42.10">
    <property type="match status" value="1"/>
</dbReference>
<keyword evidence="2 6" id="KW-0645">Protease</keyword>
<proteinExistence type="inferred from homology"/>
<dbReference type="AlphaFoldDB" id="A0ABF7PUU0"/>
<dbReference type="Pfam" id="PF13365">
    <property type="entry name" value="Trypsin_2"/>
    <property type="match status" value="1"/>
</dbReference>
<evidence type="ECO:0000256" key="4">
    <source>
        <dbReference type="SAM" id="Phobius"/>
    </source>
</evidence>
<dbReference type="KEGG" id="btu:BT0104"/>
<dbReference type="GO" id="GO:0008233">
    <property type="term" value="F:peptidase activity"/>
    <property type="evidence" value="ECO:0007669"/>
    <property type="project" value="UniProtKB-KW"/>
</dbReference>
<evidence type="ECO:0000259" key="5">
    <source>
        <dbReference type="SMART" id="SM00228"/>
    </source>
</evidence>
<keyword evidence="7" id="KW-1185">Reference proteome</keyword>
<keyword evidence="3 6" id="KW-0378">Hydrolase</keyword>
<keyword evidence="4" id="KW-0812">Transmembrane</keyword>
<evidence type="ECO:0000256" key="1">
    <source>
        <dbReference type="ARBA" id="ARBA00010541"/>
    </source>
</evidence>
<name>A0ABF7PUU0_BORT9</name>
<keyword evidence="4" id="KW-0472">Membrane</keyword>
<evidence type="ECO:0000256" key="3">
    <source>
        <dbReference type="ARBA" id="ARBA00022801"/>
    </source>
</evidence>
<dbReference type="SUPFAM" id="SSF50156">
    <property type="entry name" value="PDZ domain-like"/>
    <property type="match status" value="2"/>
</dbReference>
<dbReference type="GO" id="GO:0006508">
    <property type="term" value="P:proteolysis"/>
    <property type="evidence" value="ECO:0007669"/>
    <property type="project" value="UniProtKB-KW"/>
</dbReference>
<evidence type="ECO:0000313" key="7">
    <source>
        <dbReference type="Proteomes" id="UP000001205"/>
    </source>
</evidence>
<sequence length="485" mass="53493">MEVYKMKKNFISVFLASFLALTIGFFVGIHYLGSDKNTIVFAQEKGDAGESLQDSFRKVSKKILPSTVEIYATGIVKTRDLFHLFFFFDIPGLNLEKKAQWGGSGVIIGRDSKKTNLFYALTNSHVVDNAIEFEVGTYDNKTYKAKLVGKDDKKDIALVSFEANDAAIEIAELGDSDMLEIGDWVIAVGSPHNFSFSVTAGIISGLHRSVNPNLKARNSFIQTDAAINRGNSGGPLVNIKGEVIGINTWISASPSGGNLGLGFAVPINNAKSIFDVLMSGKKSESAWMGVDLHRLRSKDPELLKSLGYEDNFESLAIIAGVYDGTSAFRAGLKAGDVISKINDVSMNFFYDVKQYINDFYAKEKIKVEILRGKEKKNVEIELDVKPKISNEKEYISELKLMPGFTVYPLTKEVRTQLGLRNWTNGVVVDSVDPTLGTNPKISTGDIIMVVNSKSIKSLRDFYDAVEHGKNTYTVLRDGQTFKVSF</sequence>
<dbReference type="PANTHER" id="PTHR22939:SF129">
    <property type="entry name" value="SERINE PROTEASE HTRA2, MITOCHONDRIAL"/>
    <property type="match status" value="1"/>
</dbReference>
<dbReference type="InterPro" id="IPR001478">
    <property type="entry name" value="PDZ"/>
</dbReference>
<keyword evidence="4" id="KW-1133">Transmembrane helix</keyword>
<dbReference type="SUPFAM" id="SSF50494">
    <property type="entry name" value="Trypsin-like serine proteases"/>
    <property type="match status" value="1"/>
</dbReference>
<dbReference type="PRINTS" id="PR00834">
    <property type="entry name" value="PROTEASES2C"/>
</dbReference>
<evidence type="ECO:0000256" key="2">
    <source>
        <dbReference type="ARBA" id="ARBA00022670"/>
    </source>
</evidence>
<reference evidence="7" key="1">
    <citation type="submission" date="2004-12" db="EMBL/GenBank/DDBJ databases">
        <title>The genome sequence of Borrelia hermsii and Borrelia turicatae: comparative analysis of two agents of endemic N. America relapsing fever.</title>
        <authorList>
            <person name="Porcella S.F."/>
            <person name="Raffel S.J."/>
            <person name="Schrumpf M.E."/>
            <person name="Montgomery B."/>
            <person name="Smith T."/>
            <person name="Schwan T.G."/>
        </authorList>
    </citation>
    <scope>NUCLEOTIDE SEQUENCE [LARGE SCALE GENOMIC DNA]</scope>
    <source>
        <strain evidence="7">91E135</strain>
    </source>
</reference>
<dbReference type="Pfam" id="PF13180">
    <property type="entry name" value="PDZ_2"/>
    <property type="match status" value="1"/>
</dbReference>
<accession>A0ABF7PUU0</accession>
<feature type="transmembrane region" description="Helical" evidence="4">
    <location>
        <begin position="12"/>
        <end position="33"/>
    </location>
</feature>
<dbReference type="Gene3D" id="2.40.10.120">
    <property type="match status" value="1"/>
</dbReference>
<dbReference type="SMART" id="SM00228">
    <property type="entry name" value="PDZ"/>
    <property type="match status" value="1"/>
</dbReference>
<protein>
    <submittedName>
        <fullName evidence="6">Protease Do</fullName>
        <ecNumber evidence="6">3.4.21.-</ecNumber>
    </submittedName>
</protein>
<dbReference type="Proteomes" id="UP000001205">
    <property type="component" value="Chromosome"/>
</dbReference>
<organism evidence="6 7">
    <name type="scientific">Borrelia turicatae (strain 91E135)</name>
    <dbReference type="NCBI Taxonomy" id="314724"/>
    <lineage>
        <taxon>Bacteria</taxon>
        <taxon>Pseudomonadati</taxon>
        <taxon>Spirochaetota</taxon>
        <taxon>Spirochaetia</taxon>
        <taxon>Spirochaetales</taxon>
        <taxon>Borreliaceae</taxon>
        <taxon>Borrelia</taxon>
    </lineage>
</organism>
<dbReference type="InterPro" id="IPR001940">
    <property type="entry name" value="Peptidase_S1C"/>
</dbReference>